<dbReference type="AlphaFoldDB" id="Z9JQR7"/>
<evidence type="ECO:0000313" key="1">
    <source>
        <dbReference type="EMBL" id="EWS80077.1"/>
    </source>
</evidence>
<comment type="caution">
    <text evidence="1">The sequence shown here is derived from an EMBL/GenBank/DDBJ whole genome shotgun (WGS) entry which is preliminary data.</text>
</comment>
<proteinExistence type="predicted"/>
<accession>Z9JQR7</accession>
<dbReference type="STRING" id="396014.BF93_05135"/>
<name>Z9JQR7_9MICO</name>
<dbReference type="RefSeq" id="WP_038373851.1">
    <property type="nucleotide sequence ID" value="NZ_BAAAOW010000005.1"/>
</dbReference>
<dbReference type="SUPFAM" id="SSF56059">
    <property type="entry name" value="Glutathione synthetase ATP-binding domain-like"/>
    <property type="match status" value="1"/>
</dbReference>
<organism evidence="1 2">
    <name type="scientific">Brachybacterium phenoliresistens</name>
    <dbReference type="NCBI Taxonomy" id="396014"/>
    <lineage>
        <taxon>Bacteria</taxon>
        <taxon>Bacillati</taxon>
        <taxon>Actinomycetota</taxon>
        <taxon>Actinomycetes</taxon>
        <taxon>Micrococcales</taxon>
        <taxon>Dermabacteraceae</taxon>
        <taxon>Brachybacterium</taxon>
    </lineage>
</organism>
<evidence type="ECO:0008006" key="3">
    <source>
        <dbReference type="Google" id="ProtNLM"/>
    </source>
</evidence>
<dbReference type="PATRIC" id="fig|396014.3.peg.3058"/>
<evidence type="ECO:0000313" key="2">
    <source>
        <dbReference type="Proteomes" id="UP000023067"/>
    </source>
</evidence>
<protein>
    <recommendedName>
        <fullName evidence="3">ATP-grasp domain-containing protein</fullName>
    </recommendedName>
</protein>
<dbReference type="eggNOG" id="COG0189">
    <property type="taxonomic scope" value="Bacteria"/>
</dbReference>
<sequence length="302" mass="32152">MTRIGIIVTHPGFYSREDPDHDTAALLPALRERGAEAEALVWHDPAVAWESYDLLVLRSPWDYVLRPADFRAWLDRIEAAGVPLLNEPALIRWNMDKIYLEQLAEAGVAVVPTTYLREASGIAAALSSADAEHVVVKPSVSAGSQRTGLFAADDPAAAQLARAIVEAGDTAMIQPEVPELSAGAEKALYLVDGRFTHAIAKGALLARGGGMIGGVYQERPEPVEASAEEIAVAEQVLAAVVAVTGAAMPLYARIDTVRSARYGLVLLEAELFEPALNLHVAPQVTATVAEAILGRAEDPARP</sequence>
<gene>
    <name evidence="1" type="ORF">BF93_05135</name>
</gene>
<reference evidence="1 2" key="1">
    <citation type="submission" date="2014-02" db="EMBL/GenBank/DDBJ databases">
        <title>Genome sequence of Brachybacterium phenoliresistens strain W13A50.</title>
        <authorList>
            <person name="Wang X."/>
        </authorList>
    </citation>
    <scope>NUCLEOTIDE SEQUENCE [LARGE SCALE GENOMIC DNA]</scope>
    <source>
        <strain evidence="1 2">W13A50</strain>
    </source>
</reference>
<dbReference type="OrthoDB" id="3373978at2"/>
<dbReference type="PANTHER" id="PTHR39217:SF1">
    <property type="entry name" value="GLUTATHIONE SYNTHETASE"/>
    <property type="match status" value="1"/>
</dbReference>
<dbReference type="EMBL" id="JDYK01000019">
    <property type="protein sequence ID" value="EWS80077.1"/>
    <property type="molecule type" value="Genomic_DNA"/>
</dbReference>
<dbReference type="InterPro" id="IPR053191">
    <property type="entry name" value="DcsG_Biosynth_Enzyme"/>
</dbReference>
<dbReference type="Proteomes" id="UP000023067">
    <property type="component" value="Unassembled WGS sequence"/>
</dbReference>
<keyword evidence="2" id="KW-1185">Reference proteome</keyword>
<dbReference type="PANTHER" id="PTHR39217">
    <property type="match status" value="1"/>
</dbReference>
<dbReference type="HOGENOM" id="CLU_070819_0_1_11"/>